<gene>
    <name evidence="1" type="ORF">OPT61_g7775</name>
</gene>
<dbReference type="EMBL" id="JAPHNI010000669">
    <property type="protein sequence ID" value="KAJ8109001.1"/>
    <property type="molecule type" value="Genomic_DNA"/>
</dbReference>
<comment type="caution">
    <text evidence="1">The sequence shown here is derived from an EMBL/GenBank/DDBJ whole genome shotgun (WGS) entry which is preliminary data.</text>
</comment>
<name>A0ACC2I191_9PLEO</name>
<evidence type="ECO:0000313" key="1">
    <source>
        <dbReference type="EMBL" id="KAJ8109001.1"/>
    </source>
</evidence>
<organism evidence="1 2">
    <name type="scientific">Boeremia exigua</name>
    <dbReference type="NCBI Taxonomy" id="749465"/>
    <lineage>
        <taxon>Eukaryota</taxon>
        <taxon>Fungi</taxon>
        <taxon>Dikarya</taxon>
        <taxon>Ascomycota</taxon>
        <taxon>Pezizomycotina</taxon>
        <taxon>Dothideomycetes</taxon>
        <taxon>Pleosporomycetidae</taxon>
        <taxon>Pleosporales</taxon>
        <taxon>Pleosporineae</taxon>
        <taxon>Didymellaceae</taxon>
        <taxon>Boeremia</taxon>
    </lineage>
</organism>
<accession>A0ACC2I191</accession>
<dbReference type="Proteomes" id="UP001153331">
    <property type="component" value="Unassembled WGS sequence"/>
</dbReference>
<keyword evidence="2" id="KW-1185">Reference proteome</keyword>
<sequence length="407" mass="42382">MKLTIHALGALSLASFAGAQNGNDPLIVNNRTGLSPVVYSTFTTLYTSLFPPVSDDVSSLSTHLTTVIKPTMPVECERTYGQRVRKRLHRPIVNGCIPPPEFFSTRPSAHLPGPTNSVNTTSSRSLGLPSIAPSLSSGHTSCSTDSSLTDFVDGTTVWILPIPSSLLGGGTPSTPSSLTDFVDGTVGILPIPTSLLGESTPCATSSGQTDIADEITTTLPCPTDERYSILPIKTSPLGDTSCVTPSSQTTPPCQTGITDETPTVPPSPTDERFSILPIETPSLSVDAPCATASKRPSETDEDIYSILPVYPTSAPQNGLPTEGPRGPIQRHSSHASIAPSQICDLHYCPDGTPIFVTAPPCTVSPSSTEVLPSSTEVLTQTLATSSHFAIPPALAGRHADSGTSGPV</sequence>
<evidence type="ECO:0000313" key="2">
    <source>
        <dbReference type="Proteomes" id="UP001153331"/>
    </source>
</evidence>
<reference evidence="1" key="1">
    <citation type="submission" date="2022-11" db="EMBL/GenBank/DDBJ databases">
        <title>Genome Sequence of Boeremia exigua.</title>
        <authorList>
            <person name="Buettner E."/>
        </authorList>
    </citation>
    <scope>NUCLEOTIDE SEQUENCE</scope>
    <source>
        <strain evidence="1">CU02</strain>
    </source>
</reference>
<protein>
    <submittedName>
        <fullName evidence="1">Uncharacterized protein</fullName>
    </submittedName>
</protein>
<proteinExistence type="predicted"/>